<gene>
    <name evidence="1" type="ORF">HPP92_025935</name>
</gene>
<dbReference type="Proteomes" id="UP000636800">
    <property type="component" value="Unassembled WGS sequence"/>
</dbReference>
<comment type="caution">
    <text evidence="1">The sequence shown here is derived from an EMBL/GenBank/DDBJ whole genome shotgun (WGS) entry which is preliminary data.</text>
</comment>
<evidence type="ECO:0000313" key="1">
    <source>
        <dbReference type="EMBL" id="KAG0453271.1"/>
    </source>
</evidence>
<organism evidence="1 2">
    <name type="scientific">Vanilla planifolia</name>
    <name type="common">Vanilla</name>
    <dbReference type="NCBI Taxonomy" id="51239"/>
    <lineage>
        <taxon>Eukaryota</taxon>
        <taxon>Viridiplantae</taxon>
        <taxon>Streptophyta</taxon>
        <taxon>Embryophyta</taxon>
        <taxon>Tracheophyta</taxon>
        <taxon>Spermatophyta</taxon>
        <taxon>Magnoliopsida</taxon>
        <taxon>Liliopsida</taxon>
        <taxon>Asparagales</taxon>
        <taxon>Orchidaceae</taxon>
        <taxon>Vanilloideae</taxon>
        <taxon>Vanilleae</taxon>
        <taxon>Vanilla</taxon>
    </lineage>
</organism>
<keyword evidence="2" id="KW-1185">Reference proteome</keyword>
<name>A0A835PJC2_VANPL</name>
<dbReference type="AlphaFoldDB" id="A0A835PJC2"/>
<protein>
    <submittedName>
        <fullName evidence="1">Uncharacterized protein</fullName>
    </submittedName>
</protein>
<proteinExistence type="predicted"/>
<dbReference type="EMBL" id="JADCNL010000014">
    <property type="protein sequence ID" value="KAG0453271.1"/>
    <property type="molecule type" value="Genomic_DNA"/>
</dbReference>
<dbReference type="OrthoDB" id="695143at2759"/>
<reference evidence="1 2" key="1">
    <citation type="journal article" date="2020" name="Nat. Food">
        <title>A phased Vanilla planifolia genome enables genetic improvement of flavour and production.</title>
        <authorList>
            <person name="Hasing T."/>
            <person name="Tang H."/>
            <person name="Brym M."/>
            <person name="Khazi F."/>
            <person name="Huang T."/>
            <person name="Chambers A.H."/>
        </authorList>
    </citation>
    <scope>NUCLEOTIDE SEQUENCE [LARGE SCALE GENOMIC DNA]</scope>
    <source>
        <tissue evidence="1">Leaf</tissue>
    </source>
</reference>
<accession>A0A835PJC2</accession>
<sequence length="111" mass="12637">MKAAVLRIHSEGLRSGRQMFLLLKQACTTLSAASATTVFLDRSSRPRFCIHQDEFVAVCMSFSGSCLYQKRLMTTKVSSIAYVHHLDNYPKVFRTCNETNKQNLYVIIEIV</sequence>
<evidence type="ECO:0000313" key="2">
    <source>
        <dbReference type="Proteomes" id="UP000636800"/>
    </source>
</evidence>